<dbReference type="KEGG" id="vg:65101842"/>
<name>A0A288QZH3_9ABAC</name>
<accession>A0A288QZH3</accession>
<reference evidence="1" key="1">
    <citation type="submission" date="2018-05" db="EMBL/GenBank/DDBJ databases">
        <title>Genome sequence and analysis of Cyclophragma undans nucleopolyhedrovirus: a distinct group I alphabaculovirus.</title>
        <authorList>
            <person name="Zhu Z."/>
            <person name="Yin F."/>
            <person name="Liu X."/>
            <person name="Hou D."/>
            <person name="Wang J."/>
            <person name="Zhang L."/>
            <person name="Arif B."/>
            <person name="Wang H."/>
            <person name="Deng F."/>
            <person name="Hu Z."/>
        </authorList>
    </citation>
    <scope>NUCLEOTIDE SEQUENCE [LARGE SCALE GENOMIC DNA]</scope>
    <source>
        <strain evidence="1">Whiov</strain>
    </source>
</reference>
<organism evidence="1 2">
    <name type="scientific">Cyclophragma undans nucleopolyhedrovirus</name>
    <dbReference type="NCBI Taxonomy" id="1906244"/>
    <lineage>
        <taxon>Viruses</taxon>
        <taxon>Viruses incertae sedis</taxon>
        <taxon>Naldaviricetes</taxon>
        <taxon>Lefavirales</taxon>
        <taxon>Baculoviridae</taxon>
        <taxon>Alphabaculovirus</taxon>
        <taxon>Alphabaculovirus cycundantis</taxon>
    </lineage>
</organism>
<dbReference type="EMBL" id="KT957089">
    <property type="protein sequence ID" value="AOT85492.1"/>
    <property type="molecule type" value="Genomic_DNA"/>
</dbReference>
<dbReference type="RefSeq" id="YP_010086624.1">
    <property type="nucleotide sequence ID" value="NC_055467.1"/>
</dbReference>
<dbReference type="Proteomes" id="UP000502721">
    <property type="component" value="Segment"/>
</dbReference>
<protein>
    <submittedName>
        <fullName evidence="1">Cyun22</fullName>
    </submittedName>
</protein>
<evidence type="ECO:0000313" key="1">
    <source>
        <dbReference type="EMBL" id="AOT85492.1"/>
    </source>
</evidence>
<dbReference type="GeneID" id="65101842"/>
<sequence>MSLEENVFVQKDIEKKNAQPKEFKIEEINVVDVNLVNFDILNDVSNEIDKLNSGIFKNFYQTISSFVLAFVSPQYDIEYKVTSTLKLIIYCKDIDPDLINTTTPEINFKVQLNYIIYTVDEVSYLHINKFKNVLTLDVQLDGPAEENYFIVIYYNVINTTNVDWEVPIDLAQNITTLLEMNNPKIDIIT</sequence>
<proteinExistence type="predicted"/>
<keyword evidence="2" id="KW-1185">Reference proteome</keyword>
<evidence type="ECO:0000313" key="2">
    <source>
        <dbReference type="Proteomes" id="UP000502721"/>
    </source>
</evidence>